<reference evidence="4" key="1">
    <citation type="submission" date="2023-07" db="EMBL/GenBank/DDBJ databases">
        <title>Functional and genomic diversity of the sorghum phyllosphere microbiome.</title>
        <authorList>
            <person name="Shade A."/>
        </authorList>
    </citation>
    <scope>NUCLEOTIDE SEQUENCE [LARGE SCALE GENOMIC DNA]</scope>
    <source>
        <strain evidence="4">SORGH_AS_0422</strain>
    </source>
</reference>
<dbReference type="InterPro" id="IPR017853">
    <property type="entry name" value="GH"/>
</dbReference>
<dbReference type="Pfam" id="PF02638">
    <property type="entry name" value="GHL10"/>
    <property type="match status" value="1"/>
</dbReference>
<accession>A0ABU3GW16</accession>
<dbReference type="InterPro" id="IPR013783">
    <property type="entry name" value="Ig-like_fold"/>
</dbReference>
<evidence type="ECO:0000313" key="4">
    <source>
        <dbReference type="Proteomes" id="UP001258315"/>
    </source>
</evidence>
<sequence>MALKIATLNQKAKLTAKITCILNYLMGSYVSLPPVKMSVLTTTTRRLVLMIAAWLTCFQLQAQTDTIRQLYPTPKREFRGVWVATVTNIDWPSAPRLTADKQKTELVNIFNYHEQAGINAVMFQVRPAADAFYAKSREPWSRWLNGAQGVAPSEFYDPLEFAVNEAHKRGMELHAWFNPYRATMDNNPNSVSTQHVTRMHPDWFITYGGRKLFNPGLPDVREYIIQVILDVVKNYDVDGIHMDDYFYPYPISGQRINDQEAWKKYGEAEWEDIKDWRRNNVDTLIQALSDSIHKYKPHMKFGLSPFGIWKNASQDDEGSATSGGSSYYEQFADSRRWVEEGWVDYINPQIYWQFGNRAAAFEKLTNWWSNNSFNRHLYIGMAAYRIGEVRNSAFKNPDQIPAQIRYLRNNPRIQGSVYFSSASLRRNYGGLNDSLKNHYYKTPALPPVMLWLDSIAPNAPRQLTVGALQKGFQLNWLTPLLAKDKELVYGYVVYRFFEGERIDTSDPTHIIHIQYGPLNSYEDTTAERGKRYVYMVTAIDRLKNESDPVGVPAYSR</sequence>
<dbReference type="SUPFAM" id="SSF49265">
    <property type="entry name" value="Fibronectin type III"/>
    <property type="match status" value="1"/>
</dbReference>
<dbReference type="Proteomes" id="UP001258315">
    <property type="component" value="Unassembled WGS sequence"/>
</dbReference>
<dbReference type="PANTHER" id="PTHR43405:SF1">
    <property type="entry name" value="GLYCOSYL HYDROLASE DIGH"/>
    <property type="match status" value="1"/>
</dbReference>
<evidence type="ECO:0000259" key="2">
    <source>
        <dbReference type="Pfam" id="PF02638"/>
    </source>
</evidence>
<dbReference type="Gene3D" id="2.60.40.10">
    <property type="entry name" value="Immunoglobulins"/>
    <property type="match status" value="1"/>
</dbReference>
<dbReference type="InterPro" id="IPR052177">
    <property type="entry name" value="Divisome_Glycosyl_Hydrolase"/>
</dbReference>
<gene>
    <name evidence="3" type="ORF">QE417_003038</name>
</gene>
<dbReference type="EMBL" id="JAVLVU010000001">
    <property type="protein sequence ID" value="MDT3403966.1"/>
    <property type="molecule type" value="Genomic_DNA"/>
</dbReference>
<comment type="caution">
    <text evidence="3">The sequence shown here is derived from an EMBL/GenBank/DDBJ whole genome shotgun (WGS) entry which is preliminary data.</text>
</comment>
<keyword evidence="3" id="KW-0449">Lipoprotein</keyword>
<organism evidence="3 4">
    <name type="scientific">Mucilaginibacter terrae</name>
    <dbReference type="NCBI Taxonomy" id="1955052"/>
    <lineage>
        <taxon>Bacteria</taxon>
        <taxon>Pseudomonadati</taxon>
        <taxon>Bacteroidota</taxon>
        <taxon>Sphingobacteriia</taxon>
        <taxon>Sphingobacteriales</taxon>
        <taxon>Sphingobacteriaceae</taxon>
        <taxon>Mucilaginibacter</taxon>
    </lineage>
</organism>
<evidence type="ECO:0000313" key="3">
    <source>
        <dbReference type="EMBL" id="MDT3403966.1"/>
    </source>
</evidence>
<proteinExistence type="predicted"/>
<protein>
    <submittedName>
        <fullName evidence="3">Uncharacterized lipoprotein YddW (UPF0748 family)</fullName>
    </submittedName>
</protein>
<keyword evidence="1" id="KW-0732">Signal</keyword>
<keyword evidence="4" id="KW-1185">Reference proteome</keyword>
<dbReference type="InterPro" id="IPR003790">
    <property type="entry name" value="GHL10"/>
</dbReference>
<dbReference type="Gene3D" id="3.20.20.80">
    <property type="entry name" value="Glycosidases"/>
    <property type="match status" value="1"/>
</dbReference>
<dbReference type="SUPFAM" id="SSF51445">
    <property type="entry name" value="(Trans)glycosidases"/>
    <property type="match status" value="1"/>
</dbReference>
<feature type="domain" description="Glycosyl hydrolase-like 10" evidence="2">
    <location>
        <begin position="77"/>
        <end position="390"/>
    </location>
</feature>
<dbReference type="PANTHER" id="PTHR43405">
    <property type="entry name" value="GLYCOSYL HYDROLASE DIGH"/>
    <property type="match status" value="1"/>
</dbReference>
<name>A0ABU3GW16_9SPHI</name>
<evidence type="ECO:0000256" key="1">
    <source>
        <dbReference type="ARBA" id="ARBA00022729"/>
    </source>
</evidence>
<dbReference type="InterPro" id="IPR036116">
    <property type="entry name" value="FN3_sf"/>
</dbReference>